<proteinExistence type="predicted"/>
<sequence length="65" mass="7211">MALLYEPNSHLTFNVPAKGNAEDTLKLTNKNSFGVLFKIKTTAPKQFCVRPNAGYLDPNESVEVK</sequence>
<protein>
    <submittedName>
        <fullName evidence="1">Phosphatidylinositol-binding protein scs2</fullName>
    </submittedName>
</protein>
<evidence type="ECO:0000313" key="1">
    <source>
        <dbReference type="EMBL" id="KAJ1677400.1"/>
    </source>
</evidence>
<comment type="caution">
    <text evidence="1">The sequence shown here is derived from an EMBL/GenBank/DDBJ whole genome shotgun (WGS) entry which is preliminary data.</text>
</comment>
<dbReference type="Proteomes" id="UP001145114">
    <property type="component" value="Unassembled WGS sequence"/>
</dbReference>
<name>A0ACC1HN11_9FUNG</name>
<keyword evidence="2" id="KW-1185">Reference proteome</keyword>
<evidence type="ECO:0000313" key="2">
    <source>
        <dbReference type="Proteomes" id="UP001145114"/>
    </source>
</evidence>
<reference evidence="1" key="1">
    <citation type="submission" date="2022-06" db="EMBL/GenBank/DDBJ databases">
        <title>Phylogenomic reconstructions and comparative analyses of Kickxellomycotina fungi.</title>
        <authorList>
            <person name="Reynolds N.K."/>
            <person name="Stajich J.E."/>
            <person name="Barry K."/>
            <person name="Grigoriev I.V."/>
            <person name="Crous P."/>
            <person name="Smith M.E."/>
        </authorList>
    </citation>
    <scope>NUCLEOTIDE SEQUENCE</scope>
    <source>
        <strain evidence="1">RSA 2271</strain>
    </source>
</reference>
<dbReference type="EMBL" id="JAMZIH010002513">
    <property type="protein sequence ID" value="KAJ1677400.1"/>
    <property type="molecule type" value="Genomic_DNA"/>
</dbReference>
<gene>
    <name evidence="1" type="primary">SCS2</name>
    <name evidence="1" type="ORF">EV182_006257</name>
</gene>
<accession>A0ACC1HN11</accession>
<organism evidence="1 2">
    <name type="scientific">Spiromyces aspiralis</name>
    <dbReference type="NCBI Taxonomy" id="68401"/>
    <lineage>
        <taxon>Eukaryota</taxon>
        <taxon>Fungi</taxon>
        <taxon>Fungi incertae sedis</taxon>
        <taxon>Zoopagomycota</taxon>
        <taxon>Kickxellomycotina</taxon>
        <taxon>Kickxellomycetes</taxon>
        <taxon>Kickxellales</taxon>
        <taxon>Kickxellaceae</taxon>
        <taxon>Spiromyces</taxon>
    </lineage>
</organism>
<feature type="non-terminal residue" evidence="1">
    <location>
        <position position="65"/>
    </location>
</feature>